<dbReference type="PROSITE" id="PS51450">
    <property type="entry name" value="LRR"/>
    <property type="match status" value="1"/>
</dbReference>
<evidence type="ECO:0000313" key="5">
    <source>
        <dbReference type="Proteomes" id="UP000075901"/>
    </source>
</evidence>
<keyword evidence="2" id="KW-0732">Signal</keyword>
<evidence type="ECO:0000256" key="3">
    <source>
        <dbReference type="ARBA" id="ARBA00022737"/>
    </source>
</evidence>
<evidence type="ECO:0000256" key="2">
    <source>
        <dbReference type="ARBA" id="ARBA00022729"/>
    </source>
</evidence>
<protein>
    <recommendedName>
        <fullName evidence="6">Leucine rich immune protein (Coil-less)</fullName>
    </recommendedName>
</protein>
<dbReference type="PANTHER" id="PTHR24369">
    <property type="entry name" value="ANTIGEN BSP, PUTATIVE-RELATED"/>
    <property type="match status" value="1"/>
</dbReference>
<keyword evidence="5" id="KW-1185">Reference proteome</keyword>
<dbReference type="VEuPathDB" id="VectorBase:AMAM003751"/>
<dbReference type="Gene3D" id="3.80.10.10">
    <property type="entry name" value="Ribonuclease Inhibitor"/>
    <property type="match status" value="2"/>
</dbReference>
<evidence type="ECO:0000313" key="4">
    <source>
        <dbReference type="EnsemblMetazoa" id="AMAM003751-PA"/>
    </source>
</evidence>
<accession>A0A182SC09</accession>
<reference evidence="5" key="1">
    <citation type="submission" date="2013-09" db="EMBL/GenBank/DDBJ databases">
        <title>The Genome Sequence of Anopheles maculatus species B.</title>
        <authorList>
            <consortium name="The Broad Institute Genomics Platform"/>
            <person name="Neafsey D.E."/>
            <person name="Besansky N."/>
            <person name="Howell P."/>
            <person name="Walton C."/>
            <person name="Young S.K."/>
            <person name="Zeng Q."/>
            <person name="Gargeya S."/>
            <person name="Fitzgerald M."/>
            <person name="Haas B."/>
            <person name="Abouelleil A."/>
            <person name="Allen A.W."/>
            <person name="Alvarado L."/>
            <person name="Arachchi H.M."/>
            <person name="Berlin A.M."/>
            <person name="Chapman S.B."/>
            <person name="Gainer-Dewar J."/>
            <person name="Goldberg J."/>
            <person name="Griggs A."/>
            <person name="Gujja S."/>
            <person name="Hansen M."/>
            <person name="Howarth C."/>
            <person name="Imamovic A."/>
            <person name="Ireland A."/>
            <person name="Larimer J."/>
            <person name="McCowan C."/>
            <person name="Murphy C."/>
            <person name="Pearson M."/>
            <person name="Poon T.W."/>
            <person name="Priest M."/>
            <person name="Roberts A."/>
            <person name="Saif S."/>
            <person name="Shea T."/>
            <person name="Sisk P."/>
            <person name="Sykes S."/>
            <person name="Wortman J."/>
            <person name="Nusbaum C."/>
            <person name="Birren B."/>
        </authorList>
    </citation>
    <scope>NUCLEOTIDE SEQUENCE [LARGE SCALE GENOMIC DNA]</scope>
    <source>
        <strain evidence="5">maculatus3</strain>
    </source>
</reference>
<dbReference type="Pfam" id="PF13855">
    <property type="entry name" value="LRR_8"/>
    <property type="match status" value="1"/>
</dbReference>
<dbReference type="SUPFAM" id="SSF52058">
    <property type="entry name" value="L domain-like"/>
    <property type="match status" value="1"/>
</dbReference>
<proteinExistence type="predicted"/>
<dbReference type="GO" id="GO:0005886">
    <property type="term" value="C:plasma membrane"/>
    <property type="evidence" value="ECO:0007669"/>
    <property type="project" value="TreeGrafter"/>
</dbReference>
<dbReference type="SMART" id="SM00369">
    <property type="entry name" value="LRR_TYP"/>
    <property type="match status" value="4"/>
</dbReference>
<name>A0A182SC09_9DIPT</name>
<dbReference type="InterPro" id="IPR003591">
    <property type="entry name" value="Leu-rich_rpt_typical-subtyp"/>
</dbReference>
<dbReference type="AlphaFoldDB" id="A0A182SC09"/>
<organism evidence="4 5">
    <name type="scientific">Anopheles maculatus</name>
    <dbReference type="NCBI Taxonomy" id="74869"/>
    <lineage>
        <taxon>Eukaryota</taxon>
        <taxon>Metazoa</taxon>
        <taxon>Ecdysozoa</taxon>
        <taxon>Arthropoda</taxon>
        <taxon>Hexapoda</taxon>
        <taxon>Insecta</taxon>
        <taxon>Pterygota</taxon>
        <taxon>Neoptera</taxon>
        <taxon>Endopterygota</taxon>
        <taxon>Diptera</taxon>
        <taxon>Nematocera</taxon>
        <taxon>Culicoidea</taxon>
        <taxon>Culicidae</taxon>
        <taxon>Anophelinae</taxon>
        <taxon>Anopheles</taxon>
        <taxon>Anopheles maculatus group</taxon>
    </lineage>
</organism>
<evidence type="ECO:0000256" key="1">
    <source>
        <dbReference type="ARBA" id="ARBA00022614"/>
    </source>
</evidence>
<sequence length="370" mass="42123">MLQLLSEFVDEVLYERFYERVLRIPPNAMLSDVALKNAPNVQAITVAAPNNQLISLLVTRSGIRSITGEFRKLHRLEFLNLEDGSLETLSLDPFANSPKISNLVCTGNKITELIPSQNASLVIPLLDLMLGYNWLETVNADFFLPLHKLVFVTFEGNRIQRIEGRPIALPMVRIMSFVQNQLTQLDVSQWQVPELVELYLDNNNLTRIPIGIERLPNLITLVVPNNQLTVVDLRRLQGWSSLLKIDVVGNRIRNVIVSGTGRITLPNLELINLANNQLTQAEYARWDFPQLATLTLANNRLHQLPDLFQIFPNLRRVVAVQNPLLCKNVRRWQQYIVDFKLNIDSTFFGIPCTTNSSFVLSTNREVCCVE</sequence>
<dbReference type="Proteomes" id="UP000075901">
    <property type="component" value="Unassembled WGS sequence"/>
</dbReference>
<dbReference type="InterPro" id="IPR001611">
    <property type="entry name" value="Leu-rich_rpt"/>
</dbReference>
<reference evidence="4" key="2">
    <citation type="submission" date="2020-05" db="UniProtKB">
        <authorList>
            <consortium name="EnsemblMetazoa"/>
        </authorList>
    </citation>
    <scope>IDENTIFICATION</scope>
    <source>
        <strain evidence="4">maculatus3</strain>
    </source>
</reference>
<dbReference type="InterPro" id="IPR050541">
    <property type="entry name" value="LRR_TM_domain-containing"/>
</dbReference>
<evidence type="ECO:0008006" key="6">
    <source>
        <dbReference type="Google" id="ProtNLM"/>
    </source>
</evidence>
<dbReference type="PANTHER" id="PTHR24369:SF210">
    <property type="entry name" value="CHAOPTIN-RELATED"/>
    <property type="match status" value="1"/>
</dbReference>
<dbReference type="EnsemblMetazoa" id="AMAM003751-RA">
    <property type="protein sequence ID" value="AMAM003751-PA"/>
    <property type="gene ID" value="AMAM003751"/>
</dbReference>
<dbReference type="InterPro" id="IPR032675">
    <property type="entry name" value="LRR_dom_sf"/>
</dbReference>
<keyword evidence="1" id="KW-0433">Leucine-rich repeat</keyword>
<keyword evidence="3" id="KW-0677">Repeat</keyword>